<dbReference type="EMBL" id="CP093547">
    <property type="protein sequence ID" value="UNP30787.1"/>
    <property type="molecule type" value="Genomic_DNA"/>
</dbReference>
<keyword evidence="3" id="KW-1185">Reference proteome</keyword>
<keyword evidence="1" id="KW-1133">Transmembrane helix</keyword>
<evidence type="ECO:0008006" key="4">
    <source>
        <dbReference type="Google" id="ProtNLM"/>
    </source>
</evidence>
<dbReference type="RefSeq" id="WP_237049837.1">
    <property type="nucleotide sequence ID" value="NZ_CP011131.1"/>
</dbReference>
<dbReference type="Proteomes" id="UP000829194">
    <property type="component" value="Chromosome"/>
</dbReference>
<feature type="transmembrane region" description="Helical" evidence="1">
    <location>
        <begin position="114"/>
        <end position="140"/>
    </location>
</feature>
<proteinExistence type="predicted"/>
<evidence type="ECO:0000256" key="1">
    <source>
        <dbReference type="SAM" id="Phobius"/>
    </source>
</evidence>
<dbReference type="SUPFAM" id="SSF103473">
    <property type="entry name" value="MFS general substrate transporter"/>
    <property type="match status" value="1"/>
</dbReference>
<organism evidence="2 3">
    <name type="scientific">Lysobacter gummosus</name>
    <dbReference type="NCBI Taxonomy" id="262324"/>
    <lineage>
        <taxon>Bacteria</taxon>
        <taxon>Pseudomonadati</taxon>
        <taxon>Pseudomonadota</taxon>
        <taxon>Gammaproteobacteria</taxon>
        <taxon>Lysobacterales</taxon>
        <taxon>Lysobacteraceae</taxon>
        <taxon>Lysobacter</taxon>
    </lineage>
</organism>
<name>A0ABY3XGM3_9GAMM</name>
<protein>
    <recommendedName>
        <fullName evidence="4">Transmembrane protein</fullName>
    </recommendedName>
</protein>
<keyword evidence="1" id="KW-0472">Membrane</keyword>
<keyword evidence="1" id="KW-0812">Transmembrane</keyword>
<sequence length="155" mass="16493">MNTPDPSTSDSGSLDVRPPVEAPVVVPPAHQLDILGILYYVLAALTGLFSLIPIAHVVMGLAMIGGRFEQGSNPPPPMVGWIFLIMGATFILGGLTCAALFAMTGQRLRQRRGYTFCLVVSAISCTLMPFGTILGIFALIELTKPHVKALFAPAR</sequence>
<evidence type="ECO:0000313" key="3">
    <source>
        <dbReference type="Proteomes" id="UP000829194"/>
    </source>
</evidence>
<gene>
    <name evidence="2" type="ORF">MOV92_05905</name>
</gene>
<feature type="transmembrane region" description="Helical" evidence="1">
    <location>
        <begin position="78"/>
        <end position="102"/>
    </location>
</feature>
<reference evidence="2 3" key="1">
    <citation type="submission" date="2022-03" db="EMBL/GenBank/DDBJ databases">
        <title>Complete genome sequence of Lysobacter capsici VKM B-2533 and Lysobacter gummosus 10.1.1, promising sources of lytic agents.</title>
        <authorList>
            <person name="Tarlachkov S.V."/>
            <person name="Kudryakova I.V."/>
            <person name="Afoshin A.S."/>
            <person name="Leontyevskaya E.A."/>
            <person name="Leontyevskaya N.V."/>
        </authorList>
    </citation>
    <scope>NUCLEOTIDE SEQUENCE [LARGE SCALE GENOMIC DNA]</scope>
    <source>
        <strain evidence="2 3">10.1.1</strain>
    </source>
</reference>
<feature type="transmembrane region" description="Helical" evidence="1">
    <location>
        <begin position="37"/>
        <end position="58"/>
    </location>
</feature>
<dbReference type="InterPro" id="IPR036259">
    <property type="entry name" value="MFS_trans_sf"/>
</dbReference>
<evidence type="ECO:0000313" key="2">
    <source>
        <dbReference type="EMBL" id="UNP30787.1"/>
    </source>
</evidence>
<accession>A0ABY3XGM3</accession>